<dbReference type="OrthoDB" id="9799580at2"/>
<organism evidence="1 2">
    <name type="scientific">Clostridium cavendishii DSM 21758</name>
    <dbReference type="NCBI Taxonomy" id="1121302"/>
    <lineage>
        <taxon>Bacteria</taxon>
        <taxon>Bacillati</taxon>
        <taxon>Bacillota</taxon>
        <taxon>Clostridia</taxon>
        <taxon>Eubacteriales</taxon>
        <taxon>Clostridiaceae</taxon>
        <taxon>Clostridium</taxon>
    </lineage>
</organism>
<evidence type="ECO:0000313" key="1">
    <source>
        <dbReference type="EMBL" id="SHK09984.1"/>
    </source>
</evidence>
<dbReference type="InterPro" id="IPR013785">
    <property type="entry name" value="Aldolase_TIM"/>
</dbReference>
<dbReference type="PANTHER" id="PTHR35787:SF1">
    <property type="entry name" value="GLYCEROL UPTAKE OPERON ANTITERMINATOR REGULATORY PROTEIN"/>
    <property type="match status" value="1"/>
</dbReference>
<dbReference type="SUPFAM" id="SSF110391">
    <property type="entry name" value="GlpP-like"/>
    <property type="match status" value="1"/>
</dbReference>
<accession>A0A1M6PPQ0</accession>
<dbReference type="AlphaFoldDB" id="A0A1M6PPQ0"/>
<dbReference type="STRING" id="1121302.SAMN02745163_03223"/>
<dbReference type="Proteomes" id="UP000184310">
    <property type="component" value="Unassembled WGS sequence"/>
</dbReference>
<dbReference type="Gene3D" id="3.20.20.70">
    <property type="entry name" value="Aldolase class I"/>
    <property type="match status" value="1"/>
</dbReference>
<dbReference type="PIRSF" id="PIRSF016897">
    <property type="entry name" value="GlpP"/>
    <property type="match status" value="1"/>
</dbReference>
<gene>
    <name evidence="1" type="ORF">SAMN02745163_03223</name>
</gene>
<dbReference type="InterPro" id="IPR006699">
    <property type="entry name" value="GlpP"/>
</dbReference>
<dbReference type="GO" id="GO:0006355">
    <property type="term" value="P:regulation of DNA-templated transcription"/>
    <property type="evidence" value="ECO:0007669"/>
    <property type="project" value="InterPro"/>
</dbReference>
<reference evidence="1 2" key="1">
    <citation type="submission" date="2016-11" db="EMBL/GenBank/DDBJ databases">
        <authorList>
            <person name="Jaros S."/>
            <person name="Januszkiewicz K."/>
            <person name="Wedrychowicz H."/>
        </authorList>
    </citation>
    <scope>NUCLEOTIDE SEQUENCE [LARGE SCALE GENOMIC DNA]</scope>
    <source>
        <strain evidence="1 2">DSM 21758</strain>
    </source>
</reference>
<dbReference type="Pfam" id="PF04309">
    <property type="entry name" value="G3P_antiterm"/>
    <property type="match status" value="1"/>
</dbReference>
<protein>
    <submittedName>
        <fullName evidence="1">Glycerol uptake operon antiterminator</fullName>
    </submittedName>
</protein>
<sequence>MRNFKELLEENPVIAAVKDMNGLNKALESDVQVIFVLFGNIINISEISKKIYDNKKVGIIHIDLVDGLASREIAIEFLKNNTKFHGIISTKPQVIKAAKNYGFIAIQRSFILDTISLINVKNHLVESCDAVEILPGLLFKVMNKLSKTINKPLIAGGLISDKEDVVEALRSGATCISTTREEIWDM</sequence>
<proteinExistence type="predicted"/>
<name>A0A1M6PPQ0_9CLOT</name>
<evidence type="ECO:0000313" key="2">
    <source>
        <dbReference type="Proteomes" id="UP000184310"/>
    </source>
</evidence>
<dbReference type="PANTHER" id="PTHR35787">
    <property type="entry name" value="GLYCEROL UPTAKE OPERON ANTITERMINATOR REGULATORY PROTEIN"/>
    <property type="match status" value="1"/>
</dbReference>
<dbReference type="GO" id="GO:0006071">
    <property type="term" value="P:glycerol metabolic process"/>
    <property type="evidence" value="ECO:0007669"/>
    <property type="project" value="InterPro"/>
</dbReference>
<keyword evidence="2" id="KW-1185">Reference proteome</keyword>
<dbReference type="RefSeq" id="WP_072990212.1">
    <property type="nucleotide sequence ID" value="NZ_FQZB01000013.1"/>
</dbReference>
<dbReference type="EMBL" id="FQZB01000013">
    <property type="protein sequence ID" value="SHK09984.1"/>
    <property type="molecule type" value="Genomic_DNA"/>
</dbReference>